<dbReference type="InterPro" id="IPR011078">
    <property type="entry name" value="PyrdxlP_homeostasis"/>
</dbReference>
<dbReference type="InterPro" id="IPR001608">
    <property type="entry name" value="Ala_racemase_N"/>
</dbReference>
<dbReference type="OrthoDB" id="9804072at2"/>
<keyword evidence="7" id="KW-1185">Reference proteome</keyword>
<dbReference type="PANTHER" id="PTHR10146:SF14">
    <property type="entry name" value="PYRIDOXAL PHOSPHATE HOMEOSTASIS PROTEIN"/>
    <property type="match status" value="1"/>
</dbReference>
<evidence type="ECO:0000256" key="3">
    <source>
        <dbReference type="PIRSR" id="PIRSR004848-1"/>
    </source>
</evidence>
<dbReference type="PANTHER" id="PTHR10146">
    <property type="entry name" value="PROLINE SYNTHETASE CO-TRANSCRIBED BACTERIAL HOMOLOG PROTEIN"/>
    <property type="match status" value="1"/>
</dbReference>
<dbReference type="STRING" id="1122934.SAMN02745691_00050"/>
<dbReference type="GO" id="GO:0030170">
    <property type="term" value="F:pyridoxal phosphate binding"/>
    <property type="evidence" value="ECO:0007669"/>
    <property type="project" value="UniProtKB-UniRule"/>
</dbReference>
<evidence type="ECO:0000313" key="7">
    <source>
        <dbReference type="Proteomes" id="UP000184342"/>
    </source>
</evidence>
<accession>A0A1M6A3D8</accession>
<feature type="modified residue" description="N6-(pyridoxal phosphate)lysine" evidence="2 3">
    <location>
        <position position="34"/>
    </location>
</feature>
<dbReference type="CDD" id="cd00635">
    <property type="entry name" value="PLPDE_III_YBL036c_like"/>
    <property type="match status" value="1"/>
</dbReference>
<dbReference type="HAMAP" id="MF_02087">
    <property type="entry name" value="PLP_homeostasis"/>
    <property type="match status" value="1"/>
</dbReference>
<name>A0A1M6A3D8_9FIRM</name>
<dbReference type="NCBIfam" id="TIGR00044">
    <property type="entry name" value="YggS family pyridoxal phosphate-dependent enzyme"/>
    <property type="match status" value="1"/>
</dbReference>
<organism evidence="6 7">
    <name type="scientific">Parasporobacterium paucivorans DSM 15970</name>
    <dbReference type="NCBI Taxonomy" id="1122934"/>
    <lineage>
        <taxon>Bacteria</taxon>
        <taxon>Bacillati</taxon>
        <taxon>Bacillota</taxon>
        <taxon>Clostridia</taxon>
        <taxon>Lachnospirales</taxon>
        <taxon>Lachnospiraceae</taxon>
        <taxon>Parasporobacterium</taxon>
    </lineage>
</organism>
<evidence type="ECO:0000259" key="5">
    <source>
        <dbReference type="Pfam" id="PF01168"/>
    </source>
</evidence>
<feature type="domain" description="Alanine racemase N-terminal" evidence="5">
    <location>
        <begin position="6"/>
        <end position="226"/>
    </location>
</feature>
<comment type="function">
    <text evidence="2">Pyridoxal 5'-phosphate (PLP)-binding protein, which is involved in PLP homeostasis.</text>
</comment>
<dbReference type="SUPFAM" id="SSF51419">
    <property type="entry name" value="PLP-binding barrel"/>
    <property type="match status" value="1"/>
</dbReference>
<keyword evidence="1 2" id="KW-0663">Pyridoxal phosphate</keyword>
<reference evidence="6 7" key="1">
    <citation type="submission" date="2016-11" db="EMBL/GenBank/DDBJ databases">
        <authorList>
            <person name="Jaros S."/>
            <person name="Januszkiewicz K."/>
            <person name="Wedrychowicz H."/>
        </authorList>
    </citation>
    <scope>NUCLEOTIDE SEQUENCE [LARGE SCALE GENOMIC DNA]</scope>
    <source>
        <strain evidence="6 7">DSM 15970</strain>
    </source>
</reference>
<dbReference type="RefSeq" id="WP_073992358.1">
    <property type="nucleotide sequence ID" value="NZ_FQYT01000002.1"/>
</dbReference>
<evidence type="ECO:0000256" key="4">
    <source>
        <dbReference type="RuleBase" id="RU004514"/>
    </source>
</evidence>
<dbReference type="PIRSF" id="PIRSF004848">
    <property type="entry name" value="YBL036c_PLPDEIII"/>
    <property type="match status" value="1"/>
</dbReference>
<evidence type="ECO:0000256" key="1">
    <source>
        <dbReference type="ARBA" id="ARBA00022898"/>
    </source>
</evidence>
<dbReference type="InterPro" id="IPR029066">
    <property type="entry name" value="PLP-binding_barrel"/>
</dbReference>
<protein>
    <recommendedName>
        <fullName evidence="2">Pyridoxal phosphate homeostasis protein</fullName>
        <shortName evidence="2">PLP homeostasis protein</shortName>
    </recommendedName>
</protein>
<dbReference type="FunFam" id="3.20.20.10:FF:000018">
    <property type="entry name" value="Pyridoxal phosphate homeostasis protein"/>
    <property type="match status" value="1"/>
</dbReference>
<dbReference type="Pfam" id="PF01168">
    <property type="entry name" value="Ala_racemase_N"/>
    <property type="match status" value="1"/>
</dbReference>
<dbReference type="AlphaFoldDB" id="A0A1M6A3D8"/>
<evidence type="ECO:0000256" key="2">
    <source>
        <dbReference type="HAMAP-Rule" id="MF_02087"/>
    </source>
</evidence>
<gene>
    <name evidence="6" type="ORF">SAMN02745691_00050</name>
</gene>
<dbReference type="Proteomes" id="UP000184342">
    <property type="component" value="Unassembled WGS sequence"/>
</dbReference>
<evidence type="ECO:0000313" key="6">
    <source>
        <dbReference type="EMBL" id="SHI31024.1"/>
    </source>
</evidence>
<comment type="cofactor">
    <cofactor evidence="3">
        <name>pyridoxal 5'-phosphate</name>
        <dbReference type="ChEBI" id="CHEBI:597326"/>
    </cofactor>
</comment>
<dbReference type="EMBL" id="FQYT01000002">
    <property type="protein sequence ID" value="SHI31024.1"/>
    <property type="molecule type" value="Genomic_DNA"/>
</dbReference>
<sequence>MLVDNLRIIEENIQAACNKADRKRGDVTLVAVSKTKPVEMIKELYDAGIRQFGENKVQELVSKRDQLPADIQWHLIGHLQRNKVKQVISKVALIHSVDSYRLAEEINIQSKKNRIRTNVLIEVNISGEDSKFGVIPKETEKLIREISVLDGIRIKGLMTIAPYTENPENNRLYFRNLKQLSVDMKSKNIDNVCMDVLSMGMTGDYEIAIEEGATIVRVGTGLFGQRNYE</sequence>
<proteinExistence type="inferred from homology"/>
<comment type="similarity">
    <text evidence="2 4">Belongs to the pyridoxal phosphate-binding protein YggS/PROSC family.</text>
</comment>
<dbReference type="Gene3D" id="3.20.20.10">
    <property type="entry name" value="Alanine racemase"/>
    <property type="match status" value="1"/>
</dbReference>